<keyword evidence="1" id="KW-0812">Transmembrane</keyword>
<dbReference type="PROSITE" id="PS00409">
    <property type="entry name" value="PROKAR_NTER_METHYL"/>
    <property type="match status" value="1"/>
</dbReference>
<protein>
    <submittedName>
        <fullName evidence="2">Type II secretion system protein</fullName>
    </submittedName>
</protein>
<dbReference type="Gene3D" id="3.30.700.10">
    <property type="entry name" value="Glycoprotein, Type 4 Pilin"/>
    <property type="match status" value="1"/>
</dbReference>
<reference evidence="2" key="2">
    <citation type="journal article" date="2021" name="Microbiome">
        <title>Successional dynamics and alternative stable states in a saline activated sludge microbial community over 9 years.</title>
        <authorList>
            <person name="Wang Y."/>
            <person name="Ye J."/>
            <person name="Ju F."/>
            <person name="Liu L."/>
            <person name="Boyd J.A."/>
            <person name="Deng Y."/>
            <person name="Parks D.H."/>
            <person name="Jiang X."/>
            <person name="Yin X."/>
            <person name="Woodcroft B.J."/>
            <person name="Tyson G.W."/>
            <person name="Hugenholtz P."/>
            <person name="Polz M.F."/>
            <person name="Zhang T."/>
        </authorList>
    </citation>
    <scope>NUCLEOTIDE SEQUENCE</scope>
    <source>
        <strain evidence="2">HKST-UBA03</strain>
    </source>
</reference>
<dbReference type="InterPro" id="IPR045584">
    <property type="entry name" value="Pilin-like"/>
</dbReference>
<dbReference type="EMBL" id="JAGQKZ010000001">
    <property type="protein sequence ID" value="MCA9391596.1"/>
    <property type="molecule type" value="Genomic_DNA"/>
</dbReference>
<name>A0A955LKM8_UNCKA</name>
<evidence type="ECO:0000313" key="3">
    <source>
        <dbReference type="Proteomes" id="UP000751518"/>
    </source>
</evidence>
<dbReference type="InterPro" id="IPR012902">
    <property type="entry name" value="N_methyl_site"/>
</dbReference>
<dbReference type="PANTHER" id="PTHR30093">
    <property type="entry name" value="GENERAL SECRETION PATHWAY PROTEIN G"/>
    <property type="match status" value="1"/>
</dbReference>
<sequence length="205" mass="23602">MNQKKGFTLIELLVVIGIIGVLATVIWMAISPLRRYRYARDAQRRDLLRQIANGLDAYYVNHLEYPHPCGMYYADPEGIPCNSAPAAWGNPPDNWIPGLVEEGYLKLVPKDPVNLLFTSVWSYNSSFFYVSESVQPYPTYGTVSGEYYILGTNFEYIEDPQTLQKIEERFGTRPHWPDCVNEIGFHSYAYLIRSWRCDNDPPNAF</sequence>
<dbReference type="Proteomes" id="UP000751518">
    <property type="component" value="Unassembled WGS sequence"/>
</dbReference>
<reference evidence="2" key="1">
    <citation type="submission" date="2020-04" db="EMBL/GenBank/DDBJ databases">
        <authorList>
            <person name="Zhang T."/>
        </authorList>
    </citation>
    <scope>NUCLEOTIDE SEQUENCE</scope>
    <source>
        <strain evidence="2">HKST-UBA03</strain>
    </source>
</reference>
<evidence type="ECO:0000256" key="1">
    <source>
        <dbReference type="SAM" id="Phobius"/>
    </source>
</evidence>
<comment type="caution">
    <text evidence="2">The sequence shown here is derived from an EMBL/GenBank/DDBJ whole genome shotgun (WGS) entry which is preliminary data.</text>
</comment>
<keyword evidence="1" id="KW-0472">Membrane</keyword>
<proteinExistence type="predicted"/>
<feature type="transmembrane region" description="Helical" evidence="1">
    <location>
        <begin position="6"/>
        <end position="30"/>
    </location>
</feature>
<dbReference type="Pfam" id="PF07963">
    <property type="entry name" value="N_methyl"/>
    <property type="match status" value="1"/>
</dbReference>
<organism evidence="2 3">
    <name type="scientific">candidate division WWE3 bacterium</name>
    <dbReference type="NCBI Taxonomy" id="2053526"/>
    <lineage>
        <taxon>Bacteria</taxon>
        <taxon>Katanobacteria</taxon>
    </lineage>
</organism>
<dbReference type="AlphaFoldDB" id="A0A955LKM8"/>
<accession>A0A955LKM8</accession>
<evidence type="ECO:0000313" key="2">
    <source>
        <dbReference type="EMBL" id="MCA9391596.1"/>
    </source>
</evidence>
<dbReference type="NCBIfam" id="TIGR02532">
    <property type="entry name" value="IV_pilin_GFxxxE"/>
    <property type="match status" value="1"/>
</dbReference>
<keyword evidence="1" id="KW-1133">Transmembrane helix</keyword>
<gene>
    <name evidence="2" type="ORF">KC614_00135</name>
</gene>
<dbReference type="SUPFAM" id="SSF54523">
    <property type="entry name" value="Pili subunits"/>
    <property type="match status" value="1"/>
</dbReference>